<gene>
    <name evidence="11" type="primary">cysW</name>
    <name evidence="11" type="ORF">NSPZN2_50152</name>
</gene>
<comment type="subcellular location">
    <subcellularLocation>
        <location evidence="1">Cell membrane</location>
        <topology evidence="1">Multi-pass membrane protein</topology>
    </subcellularLocation>
</comment>
<dbReference type="InterPro" id="IPR000515">
    <property type="entry name" value="MetI-like"/>
</dbReference>
<dbReference type="EMBL" id="CAJNBJ010000018">
    <property type="protein sequence ID" value="CAE6786877.1"/>
    <property type="molecule type" value="Genomic_DNA"/>
</dbReference>
<protein>
    <submittedName>
        <fullName evidence="11">Sulfate/thiosulfate ABC transporter inner membrane subunit CysW</fullName>
    </submittedName>
</protein>
<feature type="transmembrane region" description="Helical" evidence="9">
    <location>
        <begin position="201"/>
        <end position="223"/>
    </location>
</feature>
<feature type="transmembrane region" description="Helical" evidence="9">
    <location>
        <begin position="121"/>
        <end position="145"/>
    </location>
</feature>
<evidence type="ECO:0000256" key="6">
    <source>
        <dbReference type="ARBA" id="ARBA00023032"/>
    </source>
</evidence>
<feature type="transmembrane region" description="Helical" evidence="9">
    <location>
        <begin position="229"/>
        <end position="252"/>
    </location>
</feature>
<comment type="function">
    <text evidence="8">Part of the ABC transporter complex CysAWTP (TC 3.A.1.6.1) involved in sulfate/thiosulfate import. Probably responsible for the translocation of the substrate across the membrane.</text>
</comment>
<dbReference type="PANTHER" id="PTHR30406">
    <property type="entry name" value="SULFATE TRANSPORT SYSTEM PERMEASE PROTEIN"/>
    <property type="match status" value="1"/>
</dbReference>
<feature type="transmembrane region" description="Helical" evidence="9">
    <location>
        <begin position="54"/>
        <end position="75"/>
    </location>
</feature>
<evidence type="ECO:0000256" key="4">
    <source>
        <dbReference type="ARBA" id="ARBA00022692"/>
    </source>
</evidence>
<dbReference type="PROSITE" id="PS50928">
    <property type="entry name" value="ABC_TM1"/>
    <property type="match status" value="1"/>
</dbReference>
<dbReference type="InterPro" id="IPR005667">
    <property type="entry name" value="Sulph_transpt2"/>
</dbReference>
<dbReference type="Pfam" id="PF00528">
    <property type="entry name" value="BPD_transp_1"/>
    <property type="match status" value="1"/>
</dbReference>
<evidence type="ECO:0000256" key="3">
    <source>
        <dbReference type="ARBA" id="ARBA00022448"/>
    </source>
</evidence>
<dbReference type="NCBIfam" id="TIGR00969">
    <property type="entry name" value="3a0106s02"/>
    <property type="match status" value="1"/>
</dbReference>
<keyword evidence="6" id="KW-0764">Sulfate transport</keyword>
<accession>A0ABM8S3F9</accession>
<comment type="caution">
    <text evidence="11">The sequence shown here is derived from an EMBL/GenBank/DDBJ whole genome shotgun (WGS) entry which is preliminary data.</text>
</comment>
<evidence type="ECO:0000313" key="12">
    <source>
        <dbReference type="Proteomes" id="UP000675880"/>
    </source>
</evidence>
<keyword evidence="4 9" id="KW-0812">Transmembrane</keyword>
<evidence type="ECO:0000256" key="9">
    <source>
        <dbReference type="SAM" id="Phobius"/>
    </source>
</evidence>
<proteinExistence type="predicted"/>
<sequence length="269" mass="29178">MRWLLIGIVWLYFLVLLVGPILYMASQSFSEGLAAFWAEISRPEALHGFTLTAEITLIVLVLNLVFGTMTALVLARQQFWGRSLVSGVIDLPFAVSPVIAGFMLILLFGPDTMLGALFGQAHIKVLFALPAMILATLFVTFPFMVRELTPLLQTLGTEEEEAARTLGANEWQVFLKVTLPALRWGLVYGATLTVARAIGEFGAVLVVSGNILLLTQTATLHIYQSYVDFNYVAANAVALTLLAVSFAILTVLEIAKARAETTVAEAGAQ</sequence>
<organism evidence="11 12">
    <name type="scientific">Nitrospira defluvii</name>
    <dbReference type="NCBI Taxonomy" id="330214"/>
    <lineage>
        <taxon>Bacteria</taxon>
        <taxon>Pseudomonadati</taxon>
        <taxon>Nitrospirota</taxon>
        <taxon>Nitrospiria</taxon>
        <taxon>Nitrospirales</taxon>
        <taxon>Nitrospiraceae</taxon>
        <taxon>Nitrospira</taxon>
    </lineage>
</organism>
<dbReference type="CDD" id="cd06261">
    <property type="entry name" value="TM_PBP2"/>
    <property type="match status" value="1"/>
</dbReference>
<evidence type="ECO:0000256" key="5">
    <source>
        <dbReference type="ARBA" id="ARBA00022989"/>
    </source>
</evidence>
<evidence type="ECO:0000313" key="11">
    <source>
        <dbReference type="EMBL" id="CAE6786877.1"/>
    </source>
</evidence>
<feature type="domain" description="ABC transmembrane type-1" evidence="10">
    <location>
        <begin position="49"/>
        <end position="250"/>
    </location>
</feature>
<keyword evidence="5 9" id="KW-1133">Transmembrane helix</keyword>
<keyword evidence="3" id="KW-0813">Transport</keyword>
<comment type="subunit">
    <text evidence="2">The complex is composed of two ATP-binding proteins (CysA), two transmembrane proteins (CysT and CysW) and a solute-binding protein (CysP).</text>
</comment>
<keyword evidence="12" id="KW-1185">Reference proteome</keyword>
<dbReference type="Gene3D" id="1.10.3720.10">
    <property type="entry name" value="MetI-like"/>
    <property type="match status" value="1"/>
</dbReference>
<dbReference type="PANTHER" id="PTHR30406:SF1">
    <property type="entry name" value="SULFATE TRANSPORT SYSTEM PERMEASE PROTEIN CYSW"/>
    <property type="match status" value="1"/>
</dbReference>
<dbReference type="SUPFAM" id="SSF161098">
    <property type="entry name" value="MetI-like"/>
    <property type="match status" value="1"/>
</dbReference>
<evidence type="ECO:0000256" key="7">
    <source>
        <dbReference type="ARBA" id="ARBA00023136"/>
    </source>
</evidence>
<evidence type="ECO:0000256" key="8">
    <source>
        <dbReference type="ARBA" id="ARBA00025323"/>
    </source>
</evidence>
<evidence type="ECO:0000259" key="10">
    <source>
        <dbReference type="PROSITE" id="PS50928"/>
    </source>
</evidence>
<reference evidence="11 12" key="1">
    <citation type="submission" date="2021-02" db="EMBL/GenBank/DDBJ databases">
        <authorList>
            <person name="Han P."/>
        </authorList>
    </citation>
    <scope>NUCLEOTIDE SEQUENCE [LARGE SCALE GENOMIC DNA]</scope>
    <source>
        <strain evidence="11">Candidatus Nitrospira sp. ZN2</strain>
    </source>
</reference>
<keyword evidence="7 9" id="KW-0472">Membrane</keyword>
<dbReference type="Proteomes" id="UP000675880">
    <property type="component" value="Unassembled WGS sequence"/>
</dbReference>
<dbReference type="RefSeq" id="WP_213043742.1">
    <property type="nucleotide sequence ID" value="NZ_CAJNBJ010000018.1"/>
</dbReference>
<feature type="transmembrane region" description="Helical" evidence="9">
    <location>
        <begin position="87"/>
        <end position="109"/>
    </location>
</feature>
<dbReference type="InterPro" id="IPR035906">
    <property type="entry name" value="MetI-like_sf"/>
</dbReference>
<evidence type="ECO:0000256" key="2">
    <source>
        <dbReference type="ARBA" id="ARBA00011779"/>
    </source>
</evidence>
<evidence type="ECO:0000256" key="1">
    <source>
        <dbReference type="ARBA" id="ARBA00004651"/>
    </source>
</evidence>
<name>A0ABM8S3F9_9BACT</name>